<sequence>MSQPPASASIATRCAPGSPMLRQCLGVDLGSFAARAELWAALKALGD</sequence>
<accession>A0ABY5NNE5</accession>
<dbReference type="Proteomes" id="UP001054811">
    <property type="component" value="Chromosome"/>
</dbReference>
<dbReference type="EMBL" id="CP091139">
    <property type="protein sequence ID" value="UUT36741.1"/>
    <property type="molecule type" value="Genomic_DNA"/>
</dbReference>
<protein>
    <submittedName>
        <fullName evidence="1">Uncharacterized protein</fullName>
    </submittedName>
</protein>
<proteinExistence type="predicted"/>
<name>A0ABY5NNE5_9MICO</name>
<evidence type="ECO:0000313" key="2">
    <source>
        <dbReference type="Proteomes" id="UP001054811"/>
    </source>
</evidence>
<organism evidence="1 2">
    <name type="scientific">Microbacterium elymi</name>
    <dbReference type="NCBI Taxonomy" id="2909587"/>
    <lineage>
        <taxon>Bacteria</taxon>
        <taxon>Bacillati</taxon>
        <taxon>Actinomycetota</taxon>
        <taxon>Actinomycetes</taxon>
        <taxon>Micrococcales</taxon>
        <taxon>Microbacteriaceae</taxon>
        <taxon>Microbacterium</taxon>
    </lineage>
</organism>
<dbReference type="RefSeq" id="WP_259613417.1">
    <property type="nucleotide sequence ID" value="NZ_CP091139.2"/>
</dbReference>
<reference evidence="1" key="1">
    <citation type="submission" date="2022-01" db="EMBL/GenBank/DDBJ databases">
        <title>Microbacterium eymi and Microbacterium rhizovicinus sp. nov., isolated from the rhizospheric soil of Elymus tsukushiensis, a plant native to the Dokdo Islands, Republic of Korea.</title>
        <authorList>
            <person name="Hwang Y.J."/>
        </authorList>
    </citation>
    <scope>NUCLEOTIDE SEQUENCE</scope>
    <source>
        <strain evidence="1">KUDC0405</strain>
    </source>
</reference>
<gene>
    <name evidence="1" type="ORF">L2X98_31330</name>
</gene>
<evidence type="ECO:0000313" key="1">
    <source>
        <dbReference type="EMBL" id="UUT36741.1"/>
    </source>
</evidence>
<keyword evidence="2" id="KW-1185">Reference proteome</keyword>